<dbReference type="AlphaFoldDB" id="A0A9D4NM99"/>
<organism evidence="2 3">
    <name type="scientific">Dreissena polymorpha</name>
    <name type="common">Zebra mussel</name>
    <name type="synonym">Mytilus polymorpha</name>
    <dbReference type="NCBI Taxonomy" id="45954"/>
    <lineage>
        <taxon>Eukaryota</taxon>
        <taxon>Metazoa</taxon>
        <taxon>Spiralia</taxon>
        <taxon>Lophotrochozoa</taxon>
        <taxon>Mollusca</taxon>
        <taxon>Bivalvia</taxon>
        <taxon>Autobranchia</taxon>
        <taxon>Heteroconchia</taxon>
        <taxon>Euheterodonta</taxon>
        <taxon>Imparidentia</taxon>
        <taxon>Neoheterodontei</taxon>
        <taxon>Myida</taxon>
        <taxon>Dreissenoidea</taxon>
        <taxon>Dreissenidae</taxon>
        <taxon>Dreissena</taxon>
    </lineage>
</organism>
<protein>
    <submittedName>
        <fullName evidence="2">Uncharacterized protein</fullName>
    </submittedName>
</protein>
<sequence length="105" mass="11980">MMGYSTKNFGNSVVTSSSHKVCWVHGVNPYMYVSLGHQVLKCQHGTDKNKKKKLEKEKTMTVSSEQHSYAKKKTRHAVQPSQKMDCPPSNTEHLPSIQYYSICIF</sequence>
<gene>
    <name evidence="2" type="ORF">DPMN_021149</name>
</gene>
<dbReference type="GO" id="GO:0003700">
    <property type="term" value="F:DNA-binding transcription factor activity"/>
    <property type="evidence" value="ECO:0007669"/>
    <property type="project" value="InterPro"/>
</dbReference>
<evidence type="ECO:0000313" key="3">
    <source>
        <dbReference type="Proteomes" id="UP000828390"/>
    </source>
</evidence>
<accession>A0A9D4NM99</accession>
<comment type="caution">
    <text evidence="2">The sequence shown here is derived from an EMBL/GenBank/DDBJ whole genome shotgun (WGS) entry which is preliminary data.</text>
</comment>
<dbReference type="Proteomes" id="UP000828390">
    <property type="component" value="Unassembled WGS sequence"/>
</dbReference>
<dbReference type="EMBL" id="JAIWYP010000001">
    <property type="protein sequence ID" value="KAH3896965.1"/>
    <property type="molecule type" value="Genomic_DNA"/>
</dbReference>
<dbReference type="InterPro" id="IPR029309">
    <property type="entry name" value="CaRF"/>
</dbReference>
<keyword evidence="3" id="KW-1185">Reference proteome</keyword>
<reference evidence="2" key="1">
    <citation type="journal article" date="2019" name="bioRxiv">
        <title>The Genome of the Zebra Mussel, Dreissena polymorpha: A Resource for Invasive Species Research.</title>
        <authorList>
            <person name="McCartney M.A."/>
            <person name="Auch B."/>
            <person name="Kono T."/>
            <person name="Mallez S."/>
            <person name="Zhang Y."/>
            <person name="Obille A."/>
            <person name="Becker A."/>
            <person name="Abrahante J.E."/>
            <person name="Garbe J."/>
            <person name="Badalamenti J.P."/>
            <person name="Herman A."/>
            <person name="Mangelson H."/>
            <person name="Liachko I."/>
            <person name="Sullivan S."/>
            <person name="Sone E.D."/>
            <person name="Koren S."/>
            <person name="Silverstein K.A.T."/>
            <person name="Beckman K.B."/>
            <person name="Gohl D.M."/>
        </authorList>
    </citation>
    <scope>NUCLEOTIDE SEQUENCE</scope>
    <source>
        <strain evidence="2">Duluth1</strain>
        <tissue evidence="2">Whole animal</tissue>
    </source>
</reference>
<feature type="compositionally biased region" description="Basic and acidic residues" evidence="1">
    <location>
        <begin position="44"/>
        <end position="59"/>
    </location>
</feature>
<proteinExistence type="predicted"/>
<dbReference type="Pfam" id="PF15299">
    <property type="entry name" value="ALS2CR8"/>
    <property type="match status" value="1"/>
</dbReference>
<feature type="region of interest" description="Disordered" evidence="1">
    <location>
        <begin position="44"/>
        <end position="90"/>
    </location>
</feature>
<evidence type="ECO:0000313" key="2">
    <source>
        <dbReference type="EMBL" id="KAH3896965.1"/>
    </source>
</evidence>
<evidence type="ECO:0000256" key="1">
    <source>
        <dbReference type="SAM" id="MobiDB-lite"/>
    </source>
</evidence>
<reference evidence="2" key="2">
    <citation type="submission" date="2020-11" db="EMBL/GenBank/DDBJ databases">
        <authorList>
            <person name="McCartney M.A."/>
            <person name="Auch B."/>
            <person name="Kono T."/>
            <person name="Mallez S."/>
            <person name="Becker A."/>
            <person name="Gohl D.M."/>
            <person name="Silverstein K.A.T."/>
            <person name="Koren S."/>
            <person name="Bechman K.B."/>
            <person name="Herman A."/>
            <person name="Abrahante J.E."/>
            <person name="Garbe J."/>
        </authorList>
    </citation>
    <scope>NUCLEOTIDE SEQUENCE</scope>
    <source>
        <strain evidence="2">Duluth1</strain>
        <tissue evidence="2">Whole animal</tissue>
    </source>
</reference>
<name>A0A9D4NM99_DREPO</name>